<dbReference type="Proteomes" id="UP000050867">
    <property type="component" value="Unassembled WGS sequence"/>
</dbReference>
<dbReference type="AlphaFoldDB" id="A0A0T6LSC1"/>
<evidence type="ECO:0000313" key="3">
    <source>
        <dbReference type="Proteomes" id="UP000050867"/>
    </source>
</evidence>
<comment type="caution">
    <text evidence="2">The sequence shown here is derived from an EMBL/GenBank/DDBJ whole genome shotgun (WGS) entry which is preliminary data.</text>
</comment>
<dbReference type="RefSeq" id="WP_058032870.1">
    <property type="nucleotide sequence ID" value="NZ_LLZU01000018.1"/>
</dbReference>
<evidence type="ECO:0000313" key="2">
    <source>
        <dbReference type="EMBL" id="KRV48801.1"/>
    </source>
</evidence>
<organism evidence="2 3">
    <name type="scientific">Wenjunlia vitaminophila</name>
    <name type="common">Streptomyces vitaminophilus</name>
    <dbReference type="NCBI Taxonomy" id="76728"/>
    <lineage>
        <taxon>Bacteria</taxon>
        <taxon>Bacillati</taxon>
        <taxon>Actinomycetota</taxon>
        <taxon>Actinomycetes</taxon>
        <taxon>Kitasatosporales</taxon>
        <taxon>Streptomycetaceae</taxon>
        <taxon>Wenjunlia</taxon>
    </lineage>
</organism>
<evidence type="ECO:0008006" key="4">
    <source>
        <dbReference type="Google" id="ProtNLM"/>
    </source>
</evidence>
<keyword evidence="3" id="KW-1185">Reference proteome</keyword>
<feature type="compositionally biased region" description="Low complexity" evidence="1">
    <location>
        <begin position="159"/>
        <end position="177"/>
    </location>
</feature>
<proteinExistence type="predicted"/>
<dbReference type="STRING" id="76728.AQ490_23315"/>
<gene>
    <name evidence="2" type="ORF">AQ490_23315</name>
</gene>
<reference evidence="2 3" key="1">
    <citation type="submission" date="2015-10" db="EMBL/GenBank/DDBJ databases">
        <title>Draft genome sequence of pyrrolomycin-producing Streptomyces vitaminophilus.</title>
        <authorList>
            <person name="Graham D.E."/>
            <person name="Mahan K.M."/>
            <person name="Klingeman D.M."/>
            <person name="Hettich R.L."/>
            <person name="Parry R.J."/>
        </authorList>
    </citation>
    <scope>NUCLEOTIDE SEQUENCE [LARGE SCALE GENOMIC DNA]</scope>
    <source>
        <strain evidence="2 3">ATCC 31673</strain>
    </source>
</reference>
<name>A0A0T6LSC1_WENVI</name>
<protein>
    <recommendedName>
        <fullName evidence="4">Helix-turn-helix domain-containing protein</fullName>
    </recommendedName>
</protein>
<dbReference type="OrthoDB" id="4117460at2"/>
<dbReference type="EMBL" id="LLZU01000018">
    <property type="protein sequence ID" value="KRV48801.1"/>
    <property type="molecule type" value="Genomic_DNA"/>
</dbReference>
<feature type="region of interest" description="Disordered" evidence="1">
    <location>
        <begin position="94"/>
        <end position="177"/>
    </location>
</feature>
<accession>A0A0T6LSC1</accession>
<evidence type="ECO:0000256" key="1">
    <source>
        <dbReference type="SAM" id="MobiDB-lite"/>
    </source>
</evidence>
<sequence>MPGRFEYERAIRRSGLPPLARLLALTIATWADLDTGVIPLEHQPAQSVLLEATGLSKSAFLNHRTTLVKEGWISFESPSPDRARREHAQNVYSIHIPARSPDDPASLKARSPRDPAKKGKTPQKVTEARSPDDPASKGARSPDDLELGRQTTQRLGRQATTRVPTSPSSPATTTPTAQTIVGEWIGRAPKRPPSAVVGQVARIVAELLAEDLDPDDIRRGMARWMQRGLHPSTLPSVVNEVMNAAPPPTARRAHYTDPAERGIF</sequence>
<feature type="compositionally biased region" description="Basic and acidic residues" evidence="1">
    <location>
        <begin position="126"/>
        <end position="147"/>
    </location>
</feature>